<organism evidence="9 10">
    <name type="scientific">Hirsutella rhossiliensis</name>
    <dbReference type="NCBI Taxonomy" id="111463"/>
    <lineage>
        <taxon>Eukaryota</taxon>
        <taxon>Fungi</taxon>
        <taxon>Dikarya</taxon>
        <taxon>Ascomycota</taxon>
        <taxon>Pezizomycotina</taxon>
        <taxon>Sordariomycetes</taxon>
        <taxon>Hypocreomycetidae</taxon>
        <taxon>Hypocreales</taxon>
        <taxon>Ophiocordycipitaceae</taxon>
        <taxon>Hirsutella</taxon>
    </lineage>
</organism>
<sequence length="241" mass="26591">MPTHFSDFGRGAYGNDGKSETVLSDVASDAEKSIGHLSDLEVIGGDAGASASATVCPWCGQPVDKMLLDDFSWGKRMNVRLQTRFCRQHKKQTAMETWRAKNYPEVDWEGMDRRFAAHRSFLLGIINGNASHFRSILAQKIKSGQARSMKKEGDMNPGYYGPRGFDLMCDYLVDEFGELLKEKAVDDRVIAGRGSAAFIQTVLVAELAVQLIKDDMGVSAEEARSIMEESKALGEMVHEGT</sequence>
<evidence type="ECO:0000256" key="2">
    <source>
        <dbReference type="ARBA" id="ARBA00004123"/>
    </source>
</evidence>
<evidence type="ECO:0000256" key="4">
    <source>
        <dbReference type="ARBA" id="ARBA00009461"/>
    </source>
</evidence>
<dbReference type="GeneID" id="68360654"/>
<dbReference type="GO" id="GO:0005634">
    <property type="term" value="C:nucleus"/>
    <property type="evidence" value="ECO:0007669"/>
    <property type="project" value="UniProtKB-SubCell"/>
</dbReference>
<evidence type="ECO:0000256" key="7">
    <source>
        <dbReference type="ARBA" id="ARBA00023242"/>
    </source>
</evidence>
<comment type="function">
    <text evidence="1">May be involved in a process influencing telomere capping.</text>
</comment>
<keyword evidence="10" id="KW-1185">Reference proteome</keyword>
<dbReference type="EMBL" id="JAIZPD010000021">
    <property type="protein sequence ID" value="KAH0957379.1"/>
    <property type="molecule type" value="Genomic_DNA"/>
</dbReference>
<evidence type="ECO:0000256" key="3">
    <source>
        <dbReference type="ARBA" id="ARBA00004496"/>
    </source>
</evidence>
<proteinExistence type="inferred from homology"/>
<dbReference type="RefSeq" id="XP_044714893.1">
    <property type="nucleotide sequence ID" value="XM_044869996.1"/>
</dbReference>
<keyword evidence="7" id="KW-0539">Nucleus</keyword>
<evidence type="ECO:0000313" key="10">
    <source>
        <dbReference type="Proteomes" id="UP000824596"/>
    </source>
</evidence>
<dbReference type="InterPro" id="IPR028094">
    <property type="entry name" value="RTC4_C"/>
</dbReference>
<dbReference type="SMART" id="SM01312">
    <property type="entry name" value="RTC4"/>
    <property type="match status" value="1"/>
</dbReference>
<evidence type="ECO:0000256" key="5">
    <source>
        <dbReference type="ARBA" id="ARBA00015162"/>
    </source>
</evidence>
<comment type="similarity">
    <text evidence="4">Belongs to the RTC4 family.</text>
</comment>
<dbReference type="PANTHER" id="PTHR41391">
    <property type="entry name" value="RESTRICTION OF TELOMERE CAPPING PROTEIN 4"/>
    <property type="match status" value="1"/>
</dbReference>
<dbReference type="AlphaFoldDB" id="A0A9P8SCY5"/>
<protein>
    <recommendedName>
        <fullName evidence="5">Restriction of telomere capping protein 4</fullName>
    </recommendedName>
</protein>
<dbReference type="OrthoDB" id="128308at2759"/>
<dbReference type="Proteomes" id="UP000824596">
    <property type="component" value="Unassembled WGS sequence"/>
</dbReference>
<accession>A0A9P8SCY5</accession>
<evidence type="ECO:0000256" key="1">
    <source>
        <dbReference type="ARBA" id="ARBA00002738"/>
    </source>
</evidence>
<dbReference type="Pfam" id="PF14474">
    <property type="entry name" value="RTC4"/>
    <property type="match status" value="1"/>
</dbReference>
<name>A0A9P8SCY5_9HYPO</name>
<dbReference type="PANTHER" id="PTHR41391:SF1">
    <property type="entry name" value="RESTRICTION OF TELOMERE CAPPING PROTEIN 4"/>
    <property type="match status" value="1"/>
</dbReference>
<feature type="domain" description="Restriction of telomere capping protein 4 C-terminal" evidence="8">
    <location>
        <begin position="125"/>
        <end position="240"/>
    </location>
</feature>
<comment type="caution">
    <text evidence="9">The sequence shown here is derived from an EMBL/GenBank/DDBJ whole genome shotgun (WGS) entry which is preliminary data.</text>
</comment>
<evidence type="ECO:0000256" key="6">
    <source>
        <dbReference type="ARBA" id="ARBA00022490"/>
    </source>
</evidence>
<comment type="subcellular location">
    <subcellularLocation>
        <location evidence="3">Cytoplasm</location>
    </subcellularLocation>
    <subcellularLocation>
        <location evidence="2">Nucleus</location>
    </subcellularLocation>
</comment>
<dbReference type="InterPro" id="IPR039024">
    <property type="entry name" value="RTC4"/>
</dbReference>
<dbReference type="GO" id="GO:0005737">
    <property type="term" value="C:cytoplasm"/>
    <property type="evidence" value="ECO:0007669"/>
    <property type="project" value="UniProtKB-SubCell"/>
</dbReference>
<evidence type="ECO:0000313" key="9">
    <source>
        <dbReference type="EMBL" id="KAH0957379.1"/>
    </source>
</evidence>
<gene>
    <name evidence="9" type="ORF">HRG_11526</name>
</gene>
<keyword evidence="6" id="KW-0963">Cytoplasm</keyword>
<evidence type="ECO:0000259" key="8">
    <source>
        <dbReference type="SMART" id="SM01312"/>
    </source>
</evidence>
<reference evidence="9" key="1">
    <citation type="submission" date="2021-09" db="EMBL/GenBank/DDBJ databases">
        <title>A high-quality genome of the endoparasitic fungus Hirsutella rhossiliensis with a comparison of Hirsutella genomes reveals transposable elements contributing to genome size variation.</title>
        <authorList>
            <person name="Lin R."/>
            <person name="Jiao Y."/>
            <person name="Sun X."/>
            <person name="Ling J."/>
            <person name="Xie B."/>
            <person name="Cheng X."/>
        </authorList>
    </citation>
    <scope>NUCLEOTIDE SEQUENCE</scope>
    <source>
        <strain evidence="9">HR02</strain>
    </source>
</reference>